<accession>A0A914HHM8</accession>
<dbReference type="GO" id="GO:0005730">
    <property type="term" value="C:nucleolus"/>
    <property type="evidence" value="ECO:0007669"/>
    <property type="project" value="UniProtKB-SubCell"/>
</dbReference>
<dbReference type="PANTHER" id="PTHR13557">
    <property type="entry name" value="COILED-COIL DOMAIN-CONTAINING PROTEIN 86"/>
    <property type="match status" value="1"/>
</dbReference>
<proteinExistence type="predicted"/>
<evidence type="ECO:0000256" key="7">
    <source>
        <dbReference type="ARBA" id="ARBA00023054"/>
    </source>
</evidence>
<comment type="subcellular location">
    <subcellularLocation>
        <location evidence="1">Chromosome</location>
    </subcellularLocation>
    <subcellularLocation>
        <location evidence="2">Nucleus</location>
        <location evidence="2">Nucleolus</location>
    </subcellularLocation>
</comment>
<dbReference type="WBParaSite" id="Gr19_v10_g17027.t3">
    <property type="protein sequence ID" value="Gr19_v10_g17027.t3"/>
    <property type="gene ID" value="Gr19_v10_g17027"/>
</dbReference>
<protein>
    <recommendedName>
        <fullName evidence="3">Coiled-coil domain-containing protein 86</fullName>
    </recommendedName>
</protein>
<evidence type="ECO:0000256" key="8">
    <source>
        <dbReference type="ARBA" id="ARBA00023242"/>
    </source>
</evidence>
<keyword evidence="4" id="KW-0158">Chromosome</keyword>
<feature type="compositionally biased region" description="Basic and acidic residues" evidence="10">
    <location>
        <begin position="66"/>
        <end position="77"/>
    </location>
</feature>
<sequence length="158" mass="18834">MLSCFHRIIELKKYGHICFRIMEIDPTTEQSKINTRTLPKSQKWWKSAPTTRPVTNNAKLKSTWERKMHEKSMREQTRAMQADIRQRLTDERTARVQARKAREERRKSNERKAEVVQVIRNTAKLKRMKRKQLRTTVQMRDLTAGGERVEQKASNNQN</sequence>
<feature type="compositionally biased region" description="Basic and acidic residues" evidence="10">
    <location>
        <begin position="84"/>
        <end position="109"/>
    </location>
</feature>
<comment type="function">
    <text evidence="9">Required for proper chromosome segregation during mitosis and error-free mitotic progression.</text>
</comment>
<evidence type="ECO:0000256" key="2">
    <source>
        <dbReference type="ARBA" id="ARBA00004604"/>
    </source>
</evidence>
<keyword evidence="7" id="KW-0175">Coiled coil</keyword>
<keyword evidence="8" id="KW-0539">Nucleus</keyword>
<keyword evidence="6" id="KW-0164">Citrullination</keyword>
<dbReference type="GO" id="GO:0005694">
    <property type="term" value="C:chromosome"/>
    <property type="evidence" value="ECO:0007669"/>
    <property type="project" value="UniProtKB-SubCell"/>
</dbReference>
<evidence type="ECO:0000256" key="5">
    <source>
        <dbReference type="ARBA" id="ARBA00022553"/>
    </source>
</evidence>
<dbReference type="AlphaFoldDB" id="A0A914HHM8"/>
<evidence type="ECO:0000256" key="1">
    <source>
        <dbReference type="ARBA" id="ARBA00004286"/>
    </source>
</evidence>
<evidence type="ECO:0000256" key="9">
    <source>
        <dbReference type="ARBA" id="ARBA00093307"/>
    </source>
</evidence>
<organism evidence="11 12">
    <name type="scientific">Globodera rostochiensis</name>
    <name type="common">Golden nematode worm</name>
    <name type="synonym">Heterodera rostochiensis</name>
    <dbReference type="NCBI Taxonomy" id="31243"/>
    <lineage>
        <taxon>Eukaryota</taxon>
        <taxon>Metazoa</taxon>
        <taxon>Ecdysozoa</taxon>
        <taxon>Nematoda</taxon>
        <taxon>Chromadorea</taxon>
        <taxon>Rhabditida</taxon>
        <taxon>Tylenchina</taxon>
        <taxon>Tylenchomorpha</taxon>
        <taxon>Tylenchoidea</taxon>
        <taxon>Heteroderidae</taxon>
        <taxon>Heteroderinae</taxon>
        <taxon>Globodera</taxon>
    </lineage>
</organism>
<reference evidence="12" key="1">
    <citation type="submission" date="2022-11" db="UniProtKB">
        <authorList>
            <consortium name="WormBaseParasite"/>
        </authorList>
    </citation>
    <scope>IDENTIFICATION</scope>
</reference>
<evidence type="ECO:0000256" key="3">
    <source>
        <dbReference type="ARBA" id="ARBA00016738"/>
    </source>
</evidence>
<evidence type="ECO:0000256" key="6">
    <source>
        <dbReference type="ARBA" id="ARBA00022934"/>
    </source>
</evidence>
<evidence type="ECO:0000256" key="10">
    <source>
        <dbReference type="SAM" id="MobiDB-lite"/>
    </source>
</evidence>
<evidence type="ECO:0000256" key="4">
    <source>
        <dbReference type="ARBA" id="ARBA00022454"/>
    </source>
</evidence>
<dbReference type="InterPro" id="IPR026570">
    <property type="entry name" value="CCDC86"/>
</dbReference>
<feature type="region of interest" description="Disordered" evidence="10">
    <location>
        <begin position="66"/>
        <end position="109"/>
    </location>
</feature>
<keyword evidence="5" id="KW-0597">Phosphoprotein</keyword>
<name>A0A914HHM8_GLORO</name>
<evidence type="ECO:0000313" key="12">
    <source>
        <dbReference type="WBParaSite" id="Gr19_v10_g17027.t3"/>
    </source>
</evidence>
<dbReference type="Proteomes" id="UP000887572">
    <property type="component" value="Unplaced"/>
</dbReference>
<keyword evidence="11" id="KW-1185">Reference proteome</keyword>
<evidence type="ECO:0000313" key="11">
    <source>
        <dbReference type="Proteomes" id="UP000887572"/>
    </source>
</evidence>
<dbReference type="PANTHER" id="PTHR13557:SF1">
    <property type="entry name" value="COILED-COIL DOMAIN-CONTAINING PROTEIN 86"/>
    <property type="match status" value="1"/>
</dbReference>